<dbReference type="AlphaFoldDB" id="A0AAU7CEA2"/>
<proteinExistence type="predicted"/>
<name>A0AAU7CEA2_9BACT</name>
<accession>A0AAU7CEA2</accession>
<sequence>MGMMMVGRLIMSMVGERDSWDQTTLMSGMMGGGMGMGVGMSMGRGGMGMGGGGMGMGMGGRGGGFRSVAPVERAPETTLKPKETRHLPTIAISLDGPRDDEQVNVPLKGERLRLGEIGQLKRGVRTELVLKRLSAENPPESVAQLILWNVAGGVEWPQVSRLSRAWANPAELALAKQFVLNLSDEGVALGTPDSGHLYWEAEQKDSDAGSLVAAMEALLQKHLVLGLKPERGIPTSPHGPALACRLTIEAAKVNVAFAKSEASGRRWNSLGSLAITVGSLEGDQDAIEVEAAEVIDAMSSGLLGKVVRAQLIKGPKSKGKETYTIRVDNGSPLIVSGLAIAGAEASKPVPFASLSGLSVAPLTSLRLPATPEIVEQLGLQKSVRIVAVDLGGL</sequence>
<organism evidence="1">
    <name type="scientific">Singulisphaera sp. Ch08</name>
    <dbReference type="NCBI Taxonomy" id="3120278"/>
    <lineage>
        <taxon>Bacteria</taxon>
        <taxon>Pseudomonadati</taxon>
        <taxon>Planctomycetota</taxon>
        <taxon>Planctomycetia</taxon>
        <taxon>Isosphaerales</taxon>
        <taxon>Isosphaeraceae</taxon>
        <taxon>Singulisphaera</taxon>
    </lineage>
</organism>
<protein>
    <submittedName>
        <fullName evidence="1">Uncharacterized protein</fullName>
    </submittedName>
</protein>
<reference evidence="1" key="1">
    <citation type="submission" date="2024-05" db="EMBL/GenBank/DDBJ databases">
        <title>Planctomycetes of the genus Singulisphaera possess chitinolytic capabilities.</title>
        <authorList>
            <person name="Ivanova A."/>
        </authorList>
    </citation>
    <scope>NUCLEOTIDE SEQUENCE</scope>
    <source>
        <strain evidence="1">Ch08T</strain>
    </source>
</reference>
<gene>
    <name evidence="1" type="ORF">V5E97_35155</name>
</gene>
<evidence type="ECO:0000313" key="1">
    <source>
        <dbReference type="EMBL" id="XBH03506.1"/>
    </source>
</evidence>
<dbReference type="EMBL" id="CP155447">
    <property type="protein sequence ID" value="XBH03506.1"/>
    <property type="molecule type" value="Genomic_DNA"/>
</dbReference>
<dbReference type="RefSeq" id="WP_406696240.1">
    <property type="nucleotide sequence ID" value="NZ_CP155447.1"/>
</dbReference>